<dbReference type="PANTHER" id="PTHR36378">
    <property type="entry name" value="COTTON FIBER PROTEIN"/>
    <property type="match status" value="1"/>
</dbReference>
<dbReference type="Pfam" id="PF05553">
    <property type="entry name" value="DUF761"/>
    <property type="match status" value="1"/>
</dbReference>
<reference evidence="2 3" key="1">
    <citation type="submission" date="2024-03" db="EMBL/GenBank/DDBJ databases">
        <authorList>
            <person name="Gkanogiannis A."/>
            <person name="Becerra Lopez-Lavalle L."/>
        </authorList>
    </citation>
    <scope>NUCLEOTIDE SEQUENCE [LARGE SCALE GENOMIC DNA]</scope>
</reference>
<protein>
    <submittedName>
        <fullName evidence="2">Uncharacterized protein</fullName>
    </submittedName>
</protein>
<feature type="compositionally biased region" description="Polar residues" evidence="1">
    <location>
        <begin position="1"/>
        <end position="14"/>
    </location>
</feature>
<evidence type="ECO:0000256" key="1">
    <source>
        <dbReference type="SAM" id="MobiDB-lite"/>
    </source>
</evidence>
<organism evidence="2 3">
    <name type="scientific">Citrullus colocynthis</name>
    <name type="common">colocynth</name>
    <dbReference type="NCBI Taxonomy" id="252529"/>
    <lineage>
        <taxon>Eukaryota</taxon>
        <taxon>Viridiplantae</taxon>
        <taxon>Streptophyta</taxon>
        <taxon>Embryophyta</taxon>
        <taxon>Tracheophyta</taxon>
        <taxon>Spermatophyta</taxon>
        <taxon>Magnoliopsida</taxon>
        <taxon>eudicotyledons</taxon>
        <taxon>Gunneridae</taxon>
        <taxon>Pentapetalae</taxon>
        <taxon>rosids</taxon>
        <taxon>fabids</taxon>
        <taxon>Cucurbitales</taxon>
        <taxon>Cucurbitaceae</taxon>
        <taxon>Benincaseae</taxon>
        <taxon>Citrullus</taxon>
    </lineage>
</organism>
<gene>
    <name evidence="2" type="ORF">CITCOLO1_LOCUS1764</name>
</gene>
<proteinExistence type="predicted"/>
<evidence type="ECO:0000313" key="3">
    <source>
        <dbReference type="Proteomes" id="UP001642487"/>
    </source>
</evidence>
<dbReference type="Proteomes" id="UP001642487">
    <property type="component" value="Chromosome 1"/>
</dbReference>
<dbReference type="InterPro" id="IPR008480">
    <property type="entry name" value="DUF761_pln"/>
</dbReference>
<evidence type="ECO:0000313" key="2">
    <source>
        <dbReference type="EMBL" id="CAK9310151.1"/>
    </source>
</evidence>
<feature type="region of interest" description="Disordered" evidence="1">
    <location>
        <begin position="104"/>
        <end position="202"/>
    </location>
</feature>
<accession>A0ABP0XS00</accession>
<sequence length="222" mass="24436">MGSTCKQGKPNGNQKTRRGLRPPRQPEPSFSLANKVYMDSKPQPVKPTSNSGNTKKKSGGAVQIFKVVLFMLRRRQSKKPKVSVDMGSEKGLWRRLLGSIRPLHIQGNKSPPTVARVDMSLAPSKPKKEVFEGALMPLPSPSPSPSPSLSSSSFSRTSRSSSFGTSQYASATNLQELDDNIDGNNDKSAMEDDNGGDEMIDAKAEEFIAQFYEQMRRQRCNN</sequence>
<feature type="compositionally biased region" description="Low complexity" evidence="1">
    <location>
        <begin position="147"/>
        <end position="166"/>
    </location>
</feature>
<feature type="region of interest" description="Disordered" evidence="1">
    <location>
        <begin position="1"/>
        <end position="58"/>
    </location>
</feature>
<name>A0ABP0XS00_9ROSI</name>
<dbReference type="EMBL" id="OZ021735">
    <property type="protein sequence ID" value="CAK9310151.1"/>
    <property type="molecule type" value="Genomic_DNA"/>
</dbReference>
<dbReference type="PANTHER" id="PTHR36378:SF1">
    <property type="entry name" value="COTTON FIBER PROTEIN"/>
    <property type="match status" value="1"/>
</dbReference>
<keyword evidence="3" id="KW-1185">Reference proteome</keyword>